<dbReference type="InterPro" id="IPR013762">
    <property type="entry name" value="Integrase-like_cat_sf"/>
</dbReference>
<dbReference type="GO" id="GO:0003677">
    <property type="term" value="F:DNA binding"/>
    <property type="evidence" value="ECO:0007669"/>
    <property type="project" value="UniProtKB-KW"/>
</dbReference>
<organism evidence="6 7">
    <name type="scientific">Vibrio brasiliensis LMG 20546</name>
    <dbReference type="NCBI Taxonomy" id="945543"/>
    <lineage>
        <taxon>Bacteria</taxon>
        <taxon>Pseudomonadati</taxon>
        <taxon>Pseudomonadota</taxon>
        <taxon>Gammaproteobacteria</taxon>
        <taxon>Vibrionales</taxon>
        <taxon>Vibrionaceae</taxon>
        <taxon>Vibrio</taxon>
        <taxon>Vibrio oreintalis group</taxon>
    </lineage>
</organism>
<dbReference type="eggNOG" id="COG0582">
    <property type="taxonomic scope" value="Bacteria"/>
</dbReference>
<dbReference type="Proteomes" id="UP000004371">
    <property type="component" value="Unassembled WGS sequence"/>
</dbReference>
<evidence type="ECO:0000259" key="5">
    <source>
        <dbReference type="PROSITE" id="PS51898"/>
    </source>
</evidence>
<dbReference type="Gene3D" id="1.10.443.10">
    <property type="entry name" value="Intergrase catalytic core"/>
    <property type="match status" value="1"/>
</dbReference>
<evidence type="ECO:0000313" key="6">
    <source>
        <dbReference type="EMBL" id="EGA64166.1"/>
    </source>
</evidence>
<dbReference type="OrthoDB" id="9801717at2"/>
<keyword evidence="2" id="KW-0229">DNA integration</keyword>
<dbReference type="EMBL" id="AEVS01000092">
    <property type="protein sequence ID" value="EGA64166.1"/>
    <property type="molecule type" value="Genomic_DNA"/>
</dbReference>
<keyword evidence="7" id="KW-1185">Reference proteome</keyword>
<proteinExistence type="inferred from homology"/>
<keyword evidence="3" id="KW-0238">DNA-binding</keyword>
<dbReference type="SUPFAM" id="SSF56349">
    <property type="entry name" value="DNA breaking-rejoining enzymes"/>
    <property type="match status" value="1"/>
</dbReference>
<evidence type="ECO:0000256" key="4">
    <source>
        <dbReference type="ARBA" id="ARBA00023172"/>
    </source>
</evidence>
<evidence type="ECO:0000256" key="2">
    <source>
        <dbReference type="ARBA" id="ARBA00022908"/>
    </source>
</evidence>
<dbReference type="InterPro" id="IPR002104">
    <property type="entry name" value="Integrase_catalytic"/>
</dbReference>
<feature type="domain" description="Tyr recombinase" evidence="5">
    <location>
        <begin position="227"/>
        <end position="452"/>
    </location>
</feature>
<protein>
    <submittedName>
        <fullName evidence="6">Phage integrase family protein</fullName>
    </submittedName>
</protein>
<accession>E8LYQ2</accession>
<sequence length="484" mass="55711">MVRKTKNIVKRELSTPDGVVFYSFLSKTTGPIIELEEHVNNMILSSQPYNTVKSKASDLAKFYDYFIEASHVLHSTDYQLEIQKNRALSASQQLRSALTLIFNAYPSYLLDAKESKNALAKLCAHNLDASPLQRTSAKRMISSMCEFVGASNALEHSLRQQKRLDGLLEVDQNLTSVAHELGAMRELSFKERKSLIENSYLASCISGGAKVSKIKNFFRLPPETKSKKEKHFPIEHIGSFLLNTKFHRDRAMYALCFGGGLRMSEATSIRFCDVDVINEEVKLHDKGTISYLENIDYKTVSGKSIEHFTVHLVEPFKSFFFEELRLYLENERPDSESEYIFLQSRGIRNVVSGHFVYQPYYRSSQSTIKDAWESNLKRANLTDEMFKKLKTHSMRHFYAMYMLNFAPSYDRRGIQRFGYTLEEVKHFMRHSALKSTKIYAKEDISKMKRALAQTNNLLKQREVSFYEGMTEASLTNLVSESDCL</sequence>
<dbReference type="STRING" id="945543.VIBR0546_02479"/>
<dbReference type="Pfam" id="PF00589">
    <property type="entry name" value="Phage_integrase"/>
    <property type="match status" value="1"/>
</dbReference>
<dbReference type="AlphaFoldDB" id="E8LYQ2"/>
<evidence type="ECO:0000313" key="7">
    <source>
        <dbReference type="Proteomes" id="UP000004371"/>
    </source>
</evidence>
<evidence type="ECO:0000256" key="3">
    <source>
        <dbReference type="ARBA" id="ARBA00023125"/>
    </source>
</evidence>
<dbReference type="InterPro" id="IPR050090">
    <property type="entry name" value="Tyrosine_recombinase_XerCD"/>
</dbReference>
<dbReference type="PANTHER" id="PTHR30349">
    <property type="entry name" value="PHAGE INTEGRASE-RELATED"/>
    <property type="match status" value="1"/>
</dbReference>
<dbReference type="RefSeq" id="WP_006880974.1">
    <property type="nucleotide sequence ID" value="NZ_AEVS01000092.1"/>
</dbReference>
<evidence type="ECO:0000256" key="1">
    <source>
        <dbReference type="ARBA" id="ARBA00008857"/>
    </source>
</evidence>
<gene>
    <name evidence="6" type="ORF">VIBR0546_02479</name>
</gene>
<name>E8LYQ2_9VIBR</name>
<dbReference type="PROSITE" id="PS51898">
    <property type="entry name" value="TYR_RECOMBINASE"/>
    <property type="match status" value="1"/>
</dbReference>
<reference evidence="6 7" key="1">
    <citation type="journal article" date="2012" name="Int. J. Syst. Evol. Microbiol.">
        <title>Vibrio caribbeanicus sp. nov., isolated from the marine sponge Scleritoderma cyanea.</title>
        <authorList>
            <person name="Hoffmann M."/>
            <person name="Monday S.R."/>
            <person name="Allard M.W."/>
            <person name="Strain E.A."/>
            <person name="Whittaker P."/>
            <person name="Naum M."/>
            <person name="McCarthy P.J."/>
            <person name="Lopez J.V."/>
            <person name="Fischer M."/>
            <person name="Brown E.W."/>
        </authorList>
    </citation>
    <scope>NUCLEOTIDE SEQUENCE [LARGE SCALE GENOMIC DNA]</scope>
    <source>
        <strain evidence="6 7">LMG 20546</strain>
    </source>
</reference>
<dbReference type="PANTHER" id="PTHR30349:SF41">
    <property type="entry name" value="INTEGRASE_RECOMBINASE PROTEIN MJ0367-RELATED"/>
    <property type="match status" value="1"/>
</dbReference>
<comment type="similarity">
    <text evidence="1">Belongs to the 'phage' integrase family.</text>
</comment>
<keyword evidence="4" id="KW-0233">DNA recombination</keyword>
<dbReference type="InterPro" id="IPR011010">
    <property type="entry name" value="DNA_brk_join_enz"/>
</dbReference>
<dbReference type="GO" id="GO:0006310">
    <property type="term" value="P:DNA recombination"/>
    <property type="evidence" value="ECO:0007669"/>
    <property type="project" value="UniProtKB-KW"/>
</dbReference>
<comment type="caution">
    <text evidence="6">The sequence shown here is derived from an EMBL/GenBank/DDBJ whole genome shotgun (WGS) entry which is preliminary data.</text>
</comment>
<dbReference type="GO" id="GO:0015074">
    <property type="term" value="P:DNA integration"/>
    <property type="evidence" value="ECO:0007669"/>
    <property type="project" value="UniProtKB-KW"/>
</dbReference>